<reference evidence="2 3" key="1">
    <citation type="submission" date="2019-03" db="EMBL/GenBank/DDBJ databases">
        <title>Single cell metagenomics reveals metabolic interactions within the superorganism composed of flagellate Streblomastix strix and complex community of Bacteroidetes bacteria on its surface.</title>
        <authorList>
            <person name="Treitli S.C."/>
            <person name="Kolisko M."/>
            <person name="Husnik F."/>
            <person name="Keeling P."/>
            <person name="Hampl V."/>
        </authorList>
    </citation>
    <scope>NUCLEOTIDE SEQUENCE [LARGE SCALE GENOMIC DNA]</scope>
    <source>
        <strain evidence="2">ST1C</strain>
    </source>
</reference>
<feature type="region of interest" description="Disordered" evidence="1">
    <location>
        <begin position="1"/>
        <end position="22"/>
    </location>
</feature>
<evidence type="ECO:0000313" key="3">
    <source>
        <dbReference type="Proteomes" id="UP000324800"/>
    </source>
</evidence>
<sequence>IGIANSSAVFGSNQSPSWGGNEKKTVRYWKDGELVHIGDLTKGNSRIEENTTVAVEIYLVDNNSSFTITEFSNVQYSSAKGGIKGQRIVEWGKEWKK</sequence>
<feature type="non-terminal residue" evidence="2">
    <location>
        <position position="1"/>
    </location>
</feature>
<gene>
    <name evidence="2" type="ORF">EZS28_038281</name>
</gene>
<comment type="caution">
    <text evidence="2">The sequence shown here is derived from an EMBL/GenBank/DDBJ whole genome shotgun (WGS) entry which is preliminary data.</text>
</comment>
<dbReference type="Proteomes" id="UP000324800">
    <property type="component" value="Unassembled WGS sequence"/>
</dbReference>
<proteinExistence type="predicted"/>
<feature type="compositionally biased region" description="Polar residues" evidence="1">
    <location>
        <begin position="1"/>
        <end position="18"/>
    </location>
</feature>
<dbReference type="EMBL" id="SNRW01019646">
    <property type="protein sequence ID" value="KAA6366192.1"/>
    <property type="molecule type" value="Genomic_DNA"/>
</dbReference>
<name>A0A5J4U8A3_9EUKA</name>
<accession>A0A5J4U8A3</accession>
<dbReference type="AlphaFoldDB" id="A0A5J4U8A3"/>
<evidence type="ECO:0000256" key="1">
    <source>
        <dbReference type="SAM" id="MobiDB-lite"/>
    </source>
</evidence>
<protein>
    <submittedName>
        <fullName evidence="2">Uncharacterized protein</fullName>
    </submittedName>
</protein>
<evidence type="ECO:0000313" key="2">
    <source>
        <dbReference type="EMBL" id="KAA6366192.1"/>
    </source>
</evidence>
<organism evidence="2 3">
    <name type="scientific">Streblomastix strix</name>
    <dbReference type="NCBI Taxonomy" id="222440"/>
    <lineage>
        <taxon>Eukaryota</taxon>
        <taxon>Metamonada</taxon>
        <taxon>Preaxostyla</taxon>
        <taxon>Oxymonadida</taxon>
        <taxon>Streblomastigidae</taxon>
        <taxon>Streblomastix</taxon>
    </lineage>
</organism>